<sequence>MKKKKLICGLLSASMVLTIGGLTSVYAADTETLADYPEYKEIVQKYYDGASAAWNISQFQENNLCYLAGYYSDINKLGYFLQDIDNNGTAELFIGAIDDGTDSYEGMFFDMYTLVNGRLSLVTTSGERDRYYLCKDNTIANEASGSAFLSLYHYYTYTDGQLNLKESVVYDEERNPQNPWFFSTTASTEYNADEFTSISEADAASIKNKYEYAELPFISLADMK</sequence>
<evidence type="ECO:0000256" key="1">
    <source>
        <dbReference type="SAM" id="SignalP"/>
    </source>
</evidence>
<dbReference type="RefSeq" id="WP_118698675.1">
    <property type="nucleotide sequence ID" value="NZ_JBBMEI010000096.1"/>
</dbReference>
<accession>A0ABV1AQI8</accession>
<feature type="signal peptide" evidence="1">
    <location>
        <begin position="1"/>
        <end position="27"/>
    </location>
</feature>
<dbReference type="Proteomes" id="UP001446032">
    <property type="component" value="Unassembled WGS sequence"/>
</dbReference>
<dbReference type="EMBL" id="JBBMEI010000096">
    <property type="protein sequence ID" value="MEQ2360082.1"/>
    <property type="molecule type" value="Genomic_DNA"/>
</dbReference>
<proteinExistence type="predicted"/>
<organism evidence="2 3">
    <name type="scientific">Blautia intestinihominis</name>
    <dbReference type="NCBI Taxonomy" id="3133152"/>
    <lineage>
        <taxon>Bacteria</taxon>
        <taxon>Bacillati</taxon>
        <taxon>Bacillota</taxon>
        <taxon>Clostridia</taxon>
        <taxon>Lachnospirales</taxon>
        <taxon>Lachnospiraceae</taxon>
        <taxon>Blautia</taxon>
    </lineage>
</organism>
<reference evidence="2 3" key="1">
    <citation type="submission" date="2024-03" db="EMBL/GenBank/DDBJ databases">
        <title>Human intestinal bacterial collection.</title>
        <authorList>
            <person name="Pauvert C."/>
            <person name="Hitch T.C.A."/>
            <person name="Clavel T."/>
        </authorList>
    </citation>
    <scope>NUCLEOTIDE SEQUENCE [LARGE SCALE GENOMIC DNA]</scope>
    <source>
        <strain evidence="2 3">CLA-AA-H95</strain>
    </source>
</reference>
<keyword evidence="1" id="KW-0732">Signal</keyword>
<gene>
    <name evidence="2" type="ORF">WMO75_17480</name>
</gene>
<comment type="caution">
    <text evidence="2">The sequence shown here is derived from an EMBL/GenBank/DDBJ whole genome shotgun (WGS) entry which is preliminary data.</text>
</comment>
<evidence type="ECO:0000313" key="3">
    <source>
        <dbReference type="Proteomes" id="UP001446032"/>
    </source>
</evidence>
<evidence type="ECO:0000313" key="2">
    <source>
        <dbReference type="EMBL" id="MEQ2360082.1"/>
    </source>
</evidence>
<protein>
    <submittedName>
        <fullName evidence="2">Uncharacterized protein</fullName>
    </submittedName>
</protein>
<feature type="chain" id="PRO_5046277612" evidence="1">
    <location>
        <begin position="28"/>
        <end position="224"/>
    </location>
</feature>
<keyword evidence="3" id="KW-1185">Reference proteome</keyword>
<name>A0ABV1AQI8_9FIRM</name>